<dbReference type="STRING" id="436010.A0A166SD11"/>
<dbReference type="OrthoDB" id="2310204at2759"/>
<evidence type="ECO:0000313" key="2">
    <source>
        <dbReference type="Proteomes" id="UP000076532"/>
    </source>
</evidence>
<reference evidence="1 2" key="1">
    <citation type="journal article" date="2016" name="Mol. Biol. Evol.">
        <title>Comparative Genomics of Early-Diverging Mushroom-Forming Fungi Provides Insights into the Origins of Lignocellulose Decay Capabilities.</title>
        <authorList>
            <person name="Nagy L.G."/>
            <person name="Riley R."/>
            <person name="Tritt A."/>
            <person name="Adam C."/>
            <person name="Daum C."/>
            <person name="Floudas D."/>
            <person name="Sun H."/>
            <person name="Yadav J.S."/>
            <person name="Pangilinan J."/>
            <person name="Larsson K.H."/>
            <person name="Matsuura K."/>
            <person name="Barry K."/>
            <person name="Labutti K."/>
            <person name="Kuo R."/>
            <person name="Ohm R.A."/>
            <person name="Bhattacharya S.S."/>
            <person name="Shirouzu T."/>
            <person name="Yoshinaga Y."/>
            <person name="Martin F.M."/>
            <person name="Grigoriev I.V."/>
            <person name="Hibbett D.S."/>
        </authorList>
    </citation>
    <scope>NUCLEOTIDE SEQUENCE [LARGE SCALE GENOMIC DNA]</scope>
    <source>
        <strain evidence="1 2">CBS 109695</strain>
    </source>
</reference>
<dbReference type="AlphaFoldDB" id="A0A166SD11"/>
<proteinExistence type="predicted"/>
<name>A0A166SD11_9AGAM</name>
<protein>
    <submittedName>
        <fullName evidence="1">Uncharacterized protein</fullName>
    </submittedName>
</protein>
<accession>A0A166SD11</accession>
<dbReference type="EMBL" id="KV417499">
    <property type="protein sequence ID" value="KZP29308.1"/>
    <property type="molecule type" value="Genomic_DNA"/>
</dbReference>
<gene>
    <name evidence="1" type="ORF">FIBSPDRAFT_851702</name>
</gene>
<organism evidence="1 2">
    <name type="scientific">Athelia psychrophila</name>
    <dbReference type="NCBI Taxonomy" id="1759441"/>
    <lineage>
        <taxon>Eukaryota</taxon>
        <taxon>Fungi</taxon>
        <taxon>Dikarya</taxon>
        <taxon>Basidiomycota</taxon>
        <taxon>Agaricomycotina</taxon>
        <taxon>Agaricomycetes</taxon>
        <taxon>Agaricomycetidae</taxon>
        <taxon>Atheliales</taxon>
        <taxon>Atheliaceae</taxon>
        <taxon>Athelia</taxon>
    </lineage>
</organism>
<evidence type="ECO:0000313" key="1">
    <source>
        <dbReference type="EMBL" id="KZP29308.1"/>
    </source>
</evidence>
<keyword evidence="2" id="KW-1185">Reference proteome</keyword>
<dbReference type="Proteomes" id="UP000076532">
    <property type="component" value="Unassembled WGS sequence"/>
</dbReference>
<sequence length="195" mass="20339">MLDNAGDGLGEPLNVIISGLSSPEVLVYAGFYNFAQAIGFSDECFGLHLGGPFSANVGDGRGWVNQTVELRQDYDNIGLGTCLESLVGGNHIRLYVQNGTLANSGALFLAVSREEDVSKHHDIVPDGYNIGRDQLSASAVGITSHNGVTYSTTGVNVTGLLAAGSEGVNHGIATDGYTTVLTVTVVSKSVLHEQL</sequence>